<dbReference type="EMBL" id="JASAOG010000003">
    <property type="protein sequence ID" value="KAK0069340.1"/>
    <property type="molecule type" value="Genomic_DNA"/>
</dbReference>
<evidence type="ECO:0008006" key="4">
    <source>
        <dbReference type="Google" id="ProtNLM"/>
    </source>
</evidence>
<reference evidence="2" key="1">
    <citation type="journal article" date="2023" name="PLoS Negl. Trop. Dis.">
        <title>A genome sequence for Biomphalaria pfeifferi, the major vector snail for the human-infecting parasite Schistosoma mansoni.</title>
        <authorList>
            <person name="Bu L."/>
            <person name="Lu L."/>
            <person name="Laidemitt M.R."/>
            <person name="Zhang S.M."/>
            <person name="Mutuku M."/>
            <person name="Mkoji G."/>
            <person name="Steinauer M."/>
            <person name="Loker E.S."/>
        </authorList>
    </citation>
    <scope>NUCLEOTIDE SEQUENCE</scope>
    <source>
        <strain evidence="2">KasaAsao</strain>
    </source>
</reference>
<protein>
    <recommendedName>
        <fullName evidence="4">Secreted protein</fullName>
    </recommendedName>
</protein>
<dbReference type="AlphaFoldDB" id="A0AAD8CAF3"/>
<evidence type="ECO:0000313" key="2">
    <source>
        <dbReference type="EMBL" id="KAK0069340.1"/>
    </source>
</evidence>
<sequence>MNFYFLAQITVLLVATLVLGGIKDMCVNYMCMYRLYDDKGRLNTDPISGLHCKSLHLYFFEYQQSDSSVRLPFGLAFNTT</sequence>
<name>A0AAD8CAF3_BIOPF</name>
<accession>A0AAD8CAF3</accession>
<feature type="non-terminal residue" evidence="2">
    <location>
        <position position="80"/>
    </location>
</feature>
<feature type="signal peptide" evidence="1">
    <location>
        <begin position="1"/>
        <end position="20"/>
    </location>
</feature>
<feature type="chain" id="PRO_5041918468" description="Secreted protein" evidence="1">
    <location>
        <begin position="21"/>
        <end position="80"/>
    </location>
</feature>
<comment type="caution">
    <text evidence="2">The sequence shown here is derived from an EMBL/GenBank/DDBJ whole genome shotgun (WGS) entry which is preliminary data.</text>
</comment>
<organism evidence="2 3">
    <name type="scientific">Biomphalaria pfeifferi</name>
    <name type="common">Bloodfluke planorb</name>
    <name type="synonym">Freshwater snail</name>
    <dbReference type="NCBI Taxonomy" id="112525"/>
    <lineage>
        <taxon>Eukaryota</taxon>
        <taxon>Metazoa</taxon>
        <taxon>Spiralia</taxon>
        <taxon>Lophotrochozoa</taxon>
        <taxon>Mollusca</taxon>
        <taxon>Gastropoda</taxon>
        <taxon>Heterobranchia</taxon>
        <taxon>Euthyneura</taxon>
        <taxon>Panpulmonata</taxon>
        <taxon>Hygrophila</taxon>
        <taxon>Lymnaeoidea</taxon>
        <taxon>Planorbidae</taxon>
        <taxon>Biomphalaria</taxon>
    </lineage>
</organism>
<evidence type="ECO:0000313" key="3">
    <source>
        <dbReference type="Proteomes" id="UP001233172"/>
    </source>
</evidence>
<evidence type="ECO:0000256" key="1">
    <source>
        <dbReference type="SAM" id="SignalP"/>
    </source>
</evidence>
<reference evidence="2" key="2">
    <citation type="submission" date="2023-04" db="EMBL/GenBank/DDBJ databases">
        <authorList>
            <person name="Bu L."/>
            <person name="Lu L."/>
            <person name="Laidemitt M.R."/>
            <person name="Zhang S.M."/>
            <person name="Mutuku M."/>
            <person name="Mkoji G."/>
            <person name="Steinauer M."/>
            <person name="Loker E.S."/>
        </authorList>
    </citation>
    <scope>NUCLEOTIDE SEQUENCE</scope>
    <source>
        <strain evidence="2">KasaAsao</strain>
        <tissue evidence="2">Whole Snail</tissue>
    </source>
</reference>
<keyword evidence="3" id="KW-1185">Reference proteome</keyword>
<keyword evidence="1" id="KW-0732">Signal</keyword>
<dbReference type="Proteomes" id="UP001233172">
    <property type="component" value="Unassembled WGS sequence"/>
</dbReference>
<proteinExistence type="predicted"/>
<gene>
    <name evidence="2" type="ORF">Bpfe_001522</name>
</gene>